<dbReference type="Proteomes" id="UP000183050">
    <property type="component" value="Plasmid unnamed3"/>
</dbReference>
<gene>
    <name evidence="1" type="ORF">BMW22_36015</name>
</gene>
<organism evidence="1 2">
    <name type="scientific">Rhizobium leguminosarum</name>
    <dbReference type="NCBI Taxonomy" id="384"/>
    <lineage>
        <taxon>Bacteria</taxon>
        <taxon>Pseudomonadati</taxon>
        <taxon>Pseudomonadota</taxon>
        <taxon>Alphaproteobacteria</taxon>
        <taxon>Hyphomicrobiales</taxon>
        <taxon>Rhizobiaceae</taxon>
        <taxon>Rhizobium/Agrobacterium group</taxon>
        <taxon>Rhizobium</taxon>
    </lineage>
</organism>
<evidence type="ECO:0000313" key="1">
    <source>
        <dbReference type="EMBL" id="API56815.1"/>
    </source>
</evidence>
<evidence type="ECO:0000313" key="2">
    <source>
        <dbReference type="Proteomes" id="UP000183050"/>
    </source>
</evidence>
<proteinExistence type="predicted"/>
<name>A0A1L3ZMC0_RHILE</name>
<dbReference type="EMBL" id="CP018231">
    <property type="protein sequence ID" value="API56815.1"/>
    <property type="molecule type" value="Genomic_DNA"/>
</dbReference>
<geneLocation type="plasmid" evidence="2">
    <name>unnamed3 sequence</name>
</geneLocation>
<keyword evidence="1" id="KW-0614">Plasmid</keyword>
<accession>A0A1L3ZMC0</accession>
<dbReference type="AlphaFoldDB" id="A0A1L3ZMC0"/>
<reference evidence="1 2" key="1">
    <citation type="submission" date="2016-11" db="EMBL/GenBank/DDBJ databases">
        <title>Rhizobium leguminosarum bv. viciae strain Vaf12 isolated from Vavilovia formosa root nodules from Russia, Dagestan.</title>
        <authorList>
            <person name="Kimeklis A."/>
        </authorList>
    </citation>
    <scope>NUCLEOTIDE SEQUENCE [LARGE SCALE GENOMIC DNA]</scope>
    <source>
        <strain evidence="1 2">Vaf-108</strain>
        <plasmid evidence="2">Plasmid unnamed3 sequence</plasmid>
    </source>
</reference>
<protein>
    <submittedName>
        <fullName evidence="1">Uncharacterized protein</fullName>
    </submittedName>
</protein>
<dbReference type="RefSeq" id="WP_064697745.1">
    <property type="nucleotide sequence ID" value="NZ_CP018231.1"/>
</dbReference>
<sequence>MNSNAFEQTSPNADMYDEIRSNYIELVHGRVLLSLFWLFKEGETAVALRRLVFHSFSMSRNSARNLADREIVKNALLQRHKEGGVPYREDVGKALEAIQALGQEQ</sequence>